<dbReference type="InterPro" id="IPR027417">
    <property type="entry name" value="P-loop_NTPase"/>
</dbReference>
<evidence type="ECO:0000256" key="2">
    <source>
        <dbReference type="ARBA" id="ARBA00022694"/>
    </source>
</evidence>
<dbReference type="NCBIfam" id="TIGR00231">
    <property type="entry name" value="small_GTP"/>
    <property type="match status" value="1"/>
</dbReference>
<keyword evidence="10" id="KW-1185">Reference proteome</keyword>
<protein>
    <recommendedName>
        <fullName evidence="6">tRNA modification GTPase MnmE</fullName>
        <ecNumber evidence="6">3.6.-.-</ecNumber>
    </recommendedName>
</protein>
<evidence type="ECO:0000256" key="1">
    <source>
        <dbReference type="ARBA" id="ARBA00011043"/>
    </source>
</evidence>
<feature type="binding site" evidence="6">
    <location>
        <position position="246"/>
    </location>
    <ligand>
        <name>K(+)</name>
        <dbReference type="ChEBI" id="CHEBI:29103"/>
    </ligand>
</feature>
<dbReference type="Pfam" id="PF10396">
    <property type="entry name" value="TrmE_N"/>
    <property type="match status" value="1"/>
</dbReference>
<dbReference type="CDD" id="cd04164">
    <property type="entry name" value="trmE"/>
    <property type="match status" value="1"/>
</dbReference>
<dbReference type="EMBL" id="CCSB01000001">
    <property type="protein sequence ID" value="CDZ76170.1"/>
    <property type="molecule type" value="Genomic_DNA"/>
</dbReference>
<dbReference type="CDD" id="cd14858">
    <property type="entry name" value="TrmE_N"/>
    <property type="match status" value="1"/>
</dbReference>
<feature type="binding site" evidence="6">
    <location>
        <begin position="269"/>
        <end position="272"/>
    </location>
    <ligand>
        <name>GTP</name>
        <dbReference type="ChEBI" id="CHEBI:37565"/>
    </ligand>
</feature>
<dbReference type="InterPro" id="IPR018948">
    <property type="entry name" value="GTP-bd_TrmE_N"/>
</dbReference>
<keyword evidence="6" id="KW-0378">Hydrolase</keyword>
<comment type="cofactor">
    <cofactor evidence="6">
        <name>K(+)</name>
        <dbReference type="ChEBI" id="CHEBI:29103"/>
    </cofactor>
    <text evidence="6">Binds 1 potassium ion per subunit.</text>
</comment>
<dbReference type="InterPro" id="IPR025867">
    <property type="entry name" value="MnmE_helical"/>
</dbReference>
<keyword evidence="6" id="KW-0460">Magnesium</keyword>
<comment type="function">
    <text evidence="6">Exhibits a very high intrinsic GTPase hydrolysis rate. Involved in the addition of a carboxymethylaminomethyl (cmnm) group at the wobble position (U34) of certain tRNAs, forming tRNA-cmnm(5)s(2)U34.</text>
</comment>
<dbReference type="RefSeq" id="WP_043872763.1">
    <property type="nucleotide sequence ID" value="NZ_CCVW01000001.1"/>
</dbReference>
<dbReference type="Gene3D" id="3.30.1360.120">
    <property type="entry name" value="Probable tRNA modification gtpase trme, domain 1"/>
    <property type="match status" value="1"/>
</dbReference>
<dbReference type="STRING" id="1034943.BN59_00436"/>
<comment type="caution">
    <text evidence="6">Lacks conserved residue(s) required for the propagation of feature annotation.</text>
</comment>
<gene>
    <name evidence="6 9" type="primary">mnmE</name>
    <name evidence="6" type="synonym">trmE</name>
    <name evidence="9" type="ORF">BN59_00436</name>
</gene>
<evidence type="ECO:0000256" key="4">
    <source>
        <dbReference type="ARBA" id="ARBA00022958"/>
    </source>
</evidence>
<feature type="binding site" evidence="6">
    <location>
        <position position="249"/>
    </location>
    <ligand>
        <name>K(+)</name>
        <dbReference type="ChEBI" id="CHEBI:29103"/>
    </ligand>
</feature>
<evidence type="ECO:0000256" key="5">
    <source>
        <dbReference type="ARBA" id="ARBA00023134"/>
    </source>
</evidence>
<dbReference type="SUPFAM" id="SSF116878">
    <property type="entry name" value="TrmE connector domain"/>
    <property type="match status" value="1"/>
</dbReference>
<dbReference type="PANTHER" id="PTHR42714:SF2">
    <property type="entry name" value="TRNA MODIFICATION GTPASE GTPBP3, MITOCHONDRIAL"/>
    <property type="match status" value="1"/>
</dbReference>
<dbReference type="InterPro" id="IPR005225">
    <property type="entry name" value="Small_GTP-bd"/>
</dbReference>
<dbReference type="InterPro" id="IPR027368">
    <property type="entry name" value="MnmE_dom2"/>
</dbReference>
<keyword evidence="6" id="KW-0479">Metal-binding</keyword>
<dbReference type="OrthoDB" id="9805918at2"/>
<keyword evidence="5 6" id="KW-0342">GTP-binding</keyword>
<accession>A0A078KP58</accession>
<dbReference type="NCBIfam" id="NF003661">
    <property type="entry name" value="PRK05291.1-3"/>
    <property type="match status" value="1"/>
</dbReference>
<evidence type="ECO:0000256" key="3">
    <source>
        <dbReference type="ARBA" id="ARBA00022741"/>
    </source>
</evidence>
<feature type="binding site" evidence="6">
    <location>
        <position position="446"/>
    </location>
    <ligand>
        <name>(6S)-5-formyl-5,6,7,8-tetrahydrofolate</name>
        <dbReference type="ChEBI" id="CHEBI:57457"/>
    </ligand>
</feature>
<feature type="binding site" evidence="6">
    <location>
        <position position="229"/>
    </location>
    <ligand>
        <name>Mg(2+)</name>
        <dbReference type="ChEBI" id="CHEBI:18420"/>
    </ligand>
</feature>
<proteinExistence type="inferred from homology"/>
<dbReference type="InterPro" id="IPR027266">
    <property type="entry name" value="TrmE/GcvT-like"/>
</dbReference>
<evidence type="ECO:0000259" key="8">
    <source>
        <dbReference type="PROSITE" id="PS51709"/>
    </source>
</evidence>
<feature type="binding site" evidence="6">
    <location>
        <position position="244"/>
    </location>
    <ligand>
        <name>K(+)</name>
        <dbReference type="ChEBI" id="CHEBI:29103"/>
    </ligand>
</feature>
<sequence length="446" mass="48681">MQEETIVAIATPPGRGGVGIIRLSGPLAHSIALQLNGNKALTPRLANYGPFYNRQNEIIDKGLIIFFKAPHSFTGEDIVEFQGHGSPFVLDSLLKECTTLGARLARPGEFSERAFLNDKMDLTQAEAIADLIHASSETAARMAVKSLQGEFSKKINEISEKLIYLRLYVEAAIDFPEEEIDFLSDGKVAGMLTGILQALEAIRLNASQGAMMREGLSVVIAGRPNAGKSTLINCLAGRDVAIVTDVAGTTRDVMREHILLDDIPLHVVDTAGLRDSDDLVEKEGIKRAWQEVSRADCLLIISDINSAETNIELNETIRKALPQSVPIIQVFNKIDSCNIGPKIEMNAVYLSAKQGIGIDLLKDKIKKAVGYQPAEGQFLARRRHLQALDLAKELLLAGQEQLRGQRAGELLAEDLRLAHQSLCEITGEFSSDDLLGRIFSSFCIGK</sequence>
<organism evidence="9 10">
    <name type="scientific">Legionella massiliensis</name>
    <dbReference type="NCBI Taxonomy" id="1034943"/>
    <lineage>
        <taxon>Bacteria</taxon>
        <taxon>Pseudomonadati</taxon>
        <taxon>Pseudomonadota</taxon>
        <taxon>Gammaproteobacteria</taxon>
        <taxon>Legionellales</taxon>
        <taxon>Legionellaceae</taxon>
        <taxon>Legionella</taxon>
    </lineage>
</organism>
<dbReference type="GO" id="GO:0005829">
    <property type="term" value="C:cytosol"/>
    <property type="evidence" value="ECO:0007669"/>
    <property type="project" value="TreeGrafter"/>
</dbReference>
<dbReference type="GO" id="GO:0003924">
    <property type="term" value="F:GTPase activity"/>
    <property type="evidence" value="ECO:0007669"/>
    <property type="project" value="UniProtKB-UniRule"/>
</dbReference>
<evidence type="ECO:0000256" key="7">
    <source>
        <dbReference type="RuleBase" id="RU003313"/>
    </source>
</evidence>
<comment type="similarity">
    <text evidence="1 6 7">Belongs to the TRAFAC class TrmE-Era-EngA-EngB-Septin-like GTPase superfamily. TrmE GTPase family.</text>
</comment>
<dbReference type="GO" id="GO:0005525">
    <property type="term" value="F:GTP binding"/>
    <property type="evidence" value="ECO:0007669"/>
    <property type="project" value="UniProtKB-UniRule"/>
</dbReference>
<comment type="subcellular location">
    <subcellularLocation>
        <location evidence="6">Cytoplasm</location>
    </subcellularLocation>
</comment>
<feature type="binding site" evidence="6">
    <location>
        <position position="250"/>
    </location>
    <ligand>
        <name>Mg(2+)</name>
        <dbReference type="ChEBI" id="CHEBI:18420"/>
    </ligand>
</feature>
<dbReference type="SUPFAM" id="SSF52540">
    <property type="entry name" value="P-loop containing nucleoside triphosphate hydrolases"/>
    <property type="match status" value="1"/>
</dbReference>
<feature type="binding site" evidence="6">
    <location>
        <position position="225"/>
    </location>
    <ligand>
        <name>K(+)</name>
        <dbReference type="ChEBI" id="CHEBI:29103"/>
    </ligand>
</feature>
<feature type="binding site" evidence="6">
    <location>
        <begin position="225"/>
        <end position="230"/>
    </location>
    <ligand>
        <name>GTP</name>
        <dbReference type="ChEBI" id="CHEBI:37565"/>
    </ligand>
</feature>
<reference evidence="9 10" key="1">
    <citation type="submission" date="2014-06" db="EMBL/GenBank/DDBJ databases">
        <authorList>
            <person name="Urmite Genomes Urmite Genomes"/>
        </authorList>
    </citation>
    <scope>NUCLEOTIDE SEQUENCE [LARGE SCALE GENOMIC DNA]</scope>
</reference>
<dbReference type="PROSITE" id="PS51709">
    <property type="entry name" value="G_TRME"/>
    <property type="match status" value="1"/>
</dbReference>
<keyword evidence="6" id="KW-0963">Cytoplasm</keyword>
<dbReference type="Pfam" id="PF12631">
    <property type="entry name" value="MnmE_helical"/>
    <property type="match status" value="1"/>
</dbReference>
<dbReference type="Gene3D" id="3.40.50.300">
    <property type="entry name" value="P-loop containing nucleotide triphosphate hydrolases"/>
    <property type="match status" value="1"/>
</dbReference>
<dbReference type="EC" id="3.6.-.-" evidence="6"/>
<feature type="domain" description="TrmE-type G" evidence="8">
    <location>
        <begin position="215"/>
        <end position="370"/>
    </location>
</feature>
<dbReference type="InterPro" id="IPR004520">
    <property type="entry name" value="GTPase_MnmE"/>
</dbReference>
<dbReference type="InterPro" id="IPR006073">
    <property type="entry name" value="GTP-bd"/>
</dbReference>
<dbReference type="PANTHER" id="PTHR42714">
    <property type="entry name" value="TRNA MODIFICATION GTPASE GTPBP3"/>
    <property type="match status" value="1"/>
</dbReference>
<feature type="binding site" evidence="6">
    <location>
        <begin position="244"/>
        <end position="250"/>
    </location>
    <ligand>
        <name>GTP</name>
        <dbReference type="ChEBI" id="CHEBI:37565"/>
    </ligand>
</feature>
<evidence type="ECO:0000313" key="9">
    <source>
        <dbReference type="EMBL" id="CDZ76170.1"/>
    </source>
</evidence>
<dbReference type="GO" id="GO:0030488">
    <property type="term" value="P:tRNA methylation"/>
    <property type="evidence" value="ECO:0007669"/>
    <property type="project" value="TreeGrafter"/>
</dbReference>
<keyword evidence="2 6" id="KW-0819">tRNA processing</keyword>
<evidence type="ECO:0000313" key="10">
    <source>
        <dbReference type="Proteomes" id="UP000044071"/>
    </source>
</evidence>
<keyword evidence="4 6" id="KW-0630">Potassium</keyword>
<dbReference type="eggNOG" id="COG0486">
    <property type="taxonomic scope" value="Bacteria"/>
</dbReference>
<keyword evidence="3 6" id="KW-0547">Nucleotide-binding</keyword>
<dbReference type="GO" id="GO:0046872">
    <property type="term" value="F:metal ion binding"/>
    <property type="evidence" value="ECO:0007669"/>
    <property type="project" value="UniProtKB-KW"/>
</dbReference>
<dbReference type="Pfam" id="PF01926">
    <property type="entry name" value="MMR_HSR1"/>
    <property type="match status" value="1"/>
</dbReference>
<evidence type="ECO:0000256" key="6">
    <source>
        <dbReference type="HAMAP-Rule" id="MF_00379"/>
    </source>
</evidence>
<dbReference type="NCBIfam" id="TIGR00450">
    <property type="entry name" value="mnmE_trmE_thdF"/>
    <property type="match status" value="1"/>
</dbReference>
<dbReference type="GO" id="GO:0002098">
    <property type="term" value="P:tRNA wobble uridine modification"/>
    <property type="evidence" value="ECO:0007669"/>
    <property type="project" value="TreeGrafter"/>
</dbReference>
<dbReference type="Proteomes" id="UP000044071">
    <property type="component" value="Unassembled WGS sequence"/>
</dbReference>
<dbReference type="InterPro" id="IPR031168">
    <property type="entry name" value="G_TrmE"/>
</dbReference>
<feature type="binding site" evidence="6">
    <location>
        <position position="119"/>
    </location>
    <ligand>
        <name>(6S)-5-formyl-5,6,7,8-tetrahydrofolate</name>
        <dbReference type="ChEBI" id="CHEBI:57457"/>
    </ligand>
</feature>
<name>A0A078KP58_9GAMM</name>
<comment type="subunit">
    <text evidence="6">Homodimer. Heterotetramer of two MnmE and two MnmG subunits.</text>
</comment>
<feature type="binding site" evidence="6">
    <location>
        <position position="22"/>
    </location>
    <ligand>
        <name>(6S)-5-formyl-5,6,7,8-tetrahydrofolate</name>
        <dbReference type="ChEBI" id="CHEBI:57457"/>
    </ligand>
</feature>
<dbReference type="HAMAP" id="MF_00379">
    <property type="entry name" value="GTPase_MnmE"/>
    <property type="match status" value="1"/>
</dbReference>
<dbReference type="AlphaFoldDB" id="A0A078KP58"/>
<dbReference type="Gene3D" id="1.20.120.430">
    <property type="entry name" value="tRNA modification GTPase MnmE domain 2"/>
    <property type="match status" value="1"/>
</dbReference>
<feature type="binding site" evidence="6">
    <location>
        <position position="80"/>
    </location>
    <ligand>
        <name>(6S)-5-formyl-5,6,7,8-tetrahydrofolate</name>
        <dbReference type="ChEBI" id="CHEBI:57457"/>
    </ligand>
</feature>